<name>A0A0G2ANJ6_9BACT</name>
<dbReference type="STRING" id="1619044.UY92_C0002G0039"/>
<dbReference type="EMBL" id="LCRX01000002">
    <property type="protein sequence ID" value="KKW42922.1"/>
    <property type="molecule type" value="Genomic_DNA"/>
</dbReference>
<reference evidence="1 2" key="1">
    <citation type="journal article" date="2015" name="Nature">
        <title>rRNA introns, odd ribosomes, and small enigmatic genomes across a large radiation of phyla.</title>
        <authorList>
            <person name="Brown C.T."/>
            <person name="Hug L.A."/>
            <person name="Thomas B.C."/>
            <person name="Sharon I."/>
            <person name="Castelle C.J."/>
            <person name="Singh A."/>
            <person name="Wilkins M.J."/>
            <person name="Williams K.H."/>
            <person name="Banfield J.F."/>
        </authorList>
    </citation>
    <scope>NUCLEOTIDE SEQUENCE [LARGE SCALE GENOMIC DNA]</scope>
</reference>
<sequence>MGLNVEHIWTVLCKTTAIDQQTNNISLFNVVEELRIEVETHDRHAAHPTLSKDLVIPAEMALVSLWKRINANAAAAYAGVICLKSPTGVILSEDAFEVRFNSSQKRLRTILNFRGIKVAEPGEHIFEVCLKLNRHASPEPVVKIPLDVKIVRR</sequence>
<accession>A0A0G2ANJ6</accession>
<gene>
    <name evidence="1" type="ORF">UY92_C0002G0039</name>
</gene>
<evidence type="ECO:0000313" key="1">
    <source>
        <dbReference type="EMBL" id="KKW42922.1"/>
    </source>
</evidence>
<protein>
    <submittedName>
        <fullName evidence="1">Uncharacterized protein</fullName>
    </submittedName>
</protein>
<evidence type="ECO:0000313" key="2">
    <source>
        <dbReference type="Proteomes" id="UP000033870"/>
    </source>
</evidence>
<dbReference type="Proteomes" id="UP000033870">
    <property type="component" value="Unassembled WGS sequence"/>
</dbReference>
<proteinExistence type="predicted"/>
<organism evidence="1 2">
    <name type="scientific">Candidatus Magasanikbacteria bacterium GW2011_GWA2_56_11</name>
    <dbReference type="NCBI Taxonomy" id="1619044"/>
    <lineage>
        <taxon>Bacteria</taxon>
        <taxon>Candidatus Magasanikiibacteriota</taxon>
    </lineage>
</organism>
<comment type="caution">
    <text evidence="1">The sequence shown here is derived from an EMBL/GenBank/DDBJ whole genome shotgun (WGS) entry which is preliminary data.</text>
</comment>
<dbReference type="AlphaFoldDB" id="A0A0G2ANJ6"/>